<evidence type="ECO:0000256" key="1">
    <source>
        <dbReference type="SAM" id="Phobius"/>
    </source>
</evidence>
<dbReference type="EMBL" id="VUJV01000001">
    <property type="protein sequence ID" value="KAA1421241.1"/>
    <property type="molecule type" value="Genomic_DNA"/>
</dbReference>
<sequence length="158" mass="17199">MDLSEVLTLIVAVAALLVSLGTWLEQNRKQGQAHFTVEWDGRSVVFTNQGPGAAENVMADLANGGLESVSADYMGAFQSMRIYVGSAFGRPPGPLTVTWKDERRGQQTKVLPVPSRPESPPIRVATGNELEKAVRTMAAEVARHEIQQEATFRRQHGG</sequence>
<protein>
    <submittedName>
        <fullName evidence="2">Uncharacterized protein</fullName>
    </submittedName>
</protein>
<name>A0A5B1LKJ4_9ACTN</name>
<keyword evidence="1" id="KW-1133">Transmembrane helix</keyword>
<evidence type="ECO:0000313" key="2">
    <source>
        <dbReference type="EMBL" id="KAA1421241.1"/>
    </source>
</evidence>
<reference evidence="2 3" key="1">
    <citation type="submission" date="2019-09" db="EMBL/GenBank/DDBJ databases">
        <title>Nocardioides panacisoli sp. nov., isolated from the soil of a ginseng field.</title>
        <authorList>
            <person name="Cho C."/>
        </authorList>
    </citation>
    <scope>NUCLEOTIDE SEQUENCE [LARGE SCALE GENOMIC DNA]</scope>
    <source>
        <strain evidence="2 3">BN130099</strain>
    </source>
</reference>
<keyword evidence="3" id="KW-1185">Reference proteome</keyword>
<feature type="transmembrane region" description="Helical" evidence="1">
    <location>
        <begin position="6"/>
        <end position="24"/>
    </location>
</feature>
<dbReference type="RefSeq" id="WP_149726701.1">
    <property type="nucleotide sequence ID" value="NZ_VUJV01000001.1"/>
</dbReference>
<gene>
    <name evidence="2" type="ORF">F0U44_02715</name>
</gene>
<keyword evidence="1" id="KW-0812">Transmembrane</keyword>
<organism evidence="2 3">
    <name type="scientific">Nocardioides humilatus</name>
    <dbReference type="NCBI Taxonomy" id="2607660"/>
    <lineage>
        <taxon>Bacteria</taxon>
        <taxon>Bacillati</taxon>
        <taxon>Actinomycetota</taxon>
        <taxon>Actinomycetes</taxon>
        <taxon>Propionibacteriales</taxon>
        <taxon>Nocardioidaceae</taxon>
        <taxon>Nocardioides</taxon>
    </lineage>
</organism>
<dbReference type="Proteomes" id="UP000325003">
    <property type="component" value="Unassembled WGS sequence"/>
</dbReference>
<proteinExistence type="predicted"/>
<dbReference type="AlphaFoldDB" id="A0A5B1LKJ4"/>
<accession>A0A5B1LKJ4</accession>
<evidence type="ECO:0000313" key="3">
    <source>
        <dbReference type="Proteomes" id="UP000325003"/>
    </source>
</evidence>
<keyword evidence="1" id="KW-0472">Membrane</keyword>
<reference evidence="2 3" key="2">
    <citation type="submission" date="2019-09" db="EMBL/GenBank/DDBJ databases">
        <authorList>
            <person name="Jin C."/>
        </authorList>
    </citation>
    <scope>NUCLEOTIDE SEQUENCE [LARGE SCALE GENOMIC DNA]</scope>
    <source>
        <strain evidence="2 3">BN130099</strain>
    </source>
</reference>
<comment type="caution">
    <text evidence="2">The sequence shown here is derived from an EMBL/GenBank/DDBJ whole genome shotgun (WGS) entry which is preliminary data.</text>
</comment>